<evidence type="ECO:0000313" key="3">
    <source>
        <dbReference type="Proteomes" id="UP001251085"/>
    </source>
</evidence>
<dbReference type="EMBL" id="JAVRQI010000007">
    <property type="protein sequence ID" value="MDT1062335.1"/>
    <property type="molecule type" value="Genomic_DNA"/>
</dbReference>
<dbReference type="Pfam" id="PF06283">
    <property type="entry name" value="ThuA"/>
    <property type="match status" value="1"/>
</dbReference>
<keyword evidence="3" id="KW-1185">Reference proteome</keyword>
<dbReference type="InterPro" id="IPR029062">
    <property type="entry name" value="Class_I_gatase-like"/>
</dbReference>
<dbReference type="Gene3D" id="3.40.50.880">
    <property type="match status" value="1"/>
</dbReference>
<dbReference type="PANTHER" id="PTHR40469:SF2">
    <property type="entry name" value="GALACTOSE-BINDING DOMAIN-LIKE SUPERFAMILY PROTEIN"/>
    <property type="match status" value="1"/>
</dbReference>
<evidence type="ECO:0000259" key="1">
    <source>
        <dbReference type="Pfam" id="PF06283"/>
    </source>
</evidence>
<accession>A0ABU3EDX3</accession>
<dbReference type="PANTHER" id="PTHR40469">
    <property type="entry name" value="SECRETED GLYCOSYL HYDROLASE"/>
    <property type="match status" value="1"/>
</dbReference>
<dbReference type="SUPFAM" id="SSF52317">
    <property type="entry name" value="Class I glutamine amidotransferase-like"/>
    <property type="match status" value="1"/>
</dbReference>
<dbReference type="Proteomes" id="UP001251085">
    <property type="component" value="Unassembled WGS sequence"/>
</dbReference>
<gene>
    <name evidence="2" type="ORF">RM190_10720</name>
</gene>
<feature type="domain" description="ThuA-like" evidence="1">
    <location>
        <begin position="4"/>
        <end position="212"/>
    </location>
</feature>
<comment type="caution">
    <text evidence="2">The sequence shown here is derived from an EMBL/GenBank/DDBJ whole genome shotgun (WGS) entry which is preliminary data.</text>
</comment>
<organism evidence="2 3">
    <name type="scientific">Paracoccus broussonetiae</name>
    <dbReference type="NCBI Taxonomy" id="3075834"/>
    <lineage>
        <taxon>Bacteria</taxon>
        <taxon>Pseudomonadati</taxon>
        <taxon>Pseudomonadota</taxon>
        <taxon>Alphaproteobacteria</taxon>
        <taxon>Rhodobacterales</taxon>
        <taxon>Paracoccaceae</taxon>
        <taxon>Paracoccus</taxon>
    </lineage>
</organism>
<reference evidence="3" key="1">
    <citation type="submission" date="2023-07" db="EMBL/GenBank/DDBJ databases">
        <title>Characterization of two Paracoccaceae strains isolated from Phycosphere and proposal of Xinfangfangia lacusdiani sp. nov.</title>
        <authorList>
            <person name="Deng Y."/>
            <person name="Zhang Y.Q."/>
        </authorList>
    </citation>
    <scope>NUCLEOTIDE SEQUENCE [LARGE SCALE GENOMIC DNA]</scope>
    <source>
        <strain evidence="3">CPCC 101403</strain>
    </source>
</reference>
<name>A0ABU3EDX3_9RHOB</name>
<dbReference type="InterPro" id="IPR029010">
    <property type="entry name" value="ThuA-like"/>
</dbReference>
<proteinExistence type="predicted"/>
<dbReference type="RefSeq" id="WP_311759432.1">
    <property type="nucleotide sequence ID" value="NZ_JAVRQI010000007.1"/>
</dbReference>
<sequence length="217" mass="23940">MTRKALVFFGGWDGHEPGPTSEIVADMLAAEGFDVTRSEGTAILGEGDLSSFDLIVPVVTMSDVEADAVKRLTAAVEAGTGLAGFHGGMADTFRKNTDYQFMVGGQFVAHPGNVIDYRVEILRNGDTLLDGIDDFDYHSEQYYMHVDPRIEVLATTTFSGEHAPWVKDTQMPVVWKHGYGQGRVFYSALGHKAAEFDHPQMREILRRGLLWAARKAD</sequence>
<evidence type="ECO:0000313" key="2">
    <source>
        <dbReference type="EMBL" id="MDT1062335.1"/>
    </source>
</evidence>
<protein>
    <submittedName>
        <fullName evidence="2">ThuA domain-containing protein</fullName>
    </submittedName>
</protein>